<dbReference type="Proteomes" id="UP000254968">
    <property type="component" value="Unassembled WGS sequence"/>
</dbReference>
<dbReference type="RefSeq" id="WP_115301853.1">
    <property type="nucleotide sequence ID" value="NZ_CAAAHO010000008.1"/>
</dbReference>
<accession>A0A378HYU2</accession>
<dbReference type="EMBL" id="UGNV01000001">
    <property type="protein sequence ID" value="STX28078.1"/>
    <property type="molecule type" value="Genomic_DNA"/>
</dbReference>
<proteinExistence type="predicted"/>
<keyword evidence="1" id="KW-0732">Signal</keyword>
<feature type="chain" id="PRO_5017078094" description="BIG2 domain-containing protein" evidence="1">
    <location>
        <begin position="27"/>
        <end position="139"/>
    </location>
</feature>
<dbReference type="OrthoDB" id="5649759at2"/>
<reference evidence="2 3" key="1">
    <citation type="submission" date="2018-06" db="EMBL/GenBank/DDBJ databases">
        <authorList>
            <consortium name="Pathogen Informatics"/>
            <person name="Doyle S."/>
        </authorList>
    </citation>
    <scope>NUCLEOTIDE SEQUENCE [LARGE SCALE GENOMIC DNA]</scope>
    <source>
        <strain evidence="2 3">NCTC13315</strain>
    </source>
</reference>
<dbReference type="InterPro" id="IPR013783">
    <property type="entry name" value="Ig-like_fold"/>
</dbReference>
<protein>
    <recommendedName>
        <fullName evidence="4">BIG2 domain-containing protein</fullName>
    </recommendedName>
</protein>
<evidence type="ECO:0000313" key="2">
    <source>
        <dbReference type="EMBL" id="STX28078.1"/>
    </source>
</evidence>
<name>A0A378HYU2_9GAMM</name>
<keyword evidence="3" id="KW-1185">Reference proteome</keyword>
<sequence length="139" mass="15149">MKGNLNKIIYVMAISGFFYSPHFSFAAGSNDNIIKPSESVTTECTEDDKPRVTEDIPETSVQLDETKVISASEAFKGTKMYYTISALVTNRENQVIINRRNGLVIIKAKAEDEFPVTVTATNPCGAASATFKVTIGTTD</sequence>
<dbReference type="AlphaFoldDB" id="A0A378HYU2"/>
<evidence type="ECO:0000313" key="3">
    <source>
        <dbReference type="Proteomes" id="UP000254968"/>
    </source>
</evidence>
<evidence type="ECO:0000256" key="1">
    <source>
        <dbReference type="SAM" id="SignalP"/>
    </source>
</evidence>
<feature type="signal peptide" evidence="1">
    <location>
        <begin position="1"/>
        <end position="26"/>
    </location>
</feature>
<dbReference type="Gene3D" id="2.60.40.10">
    <property type="entry name" value="Immunoglobulins"/>
    <property type="match status" value="1"/>
</dbReference>
<gene>
    <name evidence="2" type="ORF">NCTC13315_00602</name>
</gene>
<evidence type="ECO:0008006" key="4">
    <source>
        <dbReference type="Google" id="ProtNLM"/>
    </source>
</evidence>
<organism evidence="2 3">
    <name type="scientific">Legionella beliardensis</name>
    <dbReference type="NCBI Taxonomy" id="91822"/>
    <lineage>
        <taxon>Bacteria</taxon>
        <taxon>Pseudomonadati</taxon>
        <taxon>Pseudomonadota</taxon>
        <taxon>Gammaproteobacteria</taxon>
        <taxon>Legionellales</taxon>
        <taxon>Legionellaceae</taxon>
        <taxon>Legionella</taxon>
    </lineage>
</organism>